<evidence type="ECO:0000313" key="1">
    <source>
        <dbReference type="EMBL" id="CEO57622.1"/>
    </source>
</evidence>
<dbReference type="InterPro" id="IPR021842">
    <property type="entry name" value="DUF3435"/>
</dbReference>
<dbReference type="PANTHER" id="PTHR37535">
    <property type="entry name" value="FLUG DOMAIN PROTEIN"/>
    <property type="match status" value="1"/>
</dbReference>
<dbReference type="AlphaFoldDB" id="A0A0B7KQ75"/>
<gene>
    <name evidence="1" type="ORF">BN869_000013680_1</name>
</gene>
<dbReference type="Pfam" id="PF11917">
    <property type="entry name" value="DUF3435"/>
    <property type="match status" value="1"/>
</dbReference>
<dbReference type="PANTHER" id="PTHR37535:SF2">
    <property type="entry name" value="FINGER DOMAIN PROTEIN, PUTATIVE (AFU_ORTHOLOGUE AFUA_6G09300)-RELATED"/>
    <property type="match status" value="1"/>
</dbReference>
<sequence>MDQTNRVGHSISKRRPTDLTIKQAASINTHPLIRKLELQLRRMKRGSNERAKALRTLRKEKLRLKRSLQETIRHEWTDNQAVDDIEREWNPNQIVEKGCCPQGSAQKYLVQALAAKCDNTIEGYYRRRNNAINAIILYCAVEEGPIIRRKNASSAKPQHIYGKDTQEEGPLQEALKTALKAIRVKTEKERPRYCFLCVGKALTLQPDDPLIKDLAREFYTSGDTAKHFRRCFNVWL</sequence>
<name>A0A0B7KQ75_BIOOC</name>
<dbReference type="EMBL" id="CDPU01000115">
    <property type="protein sequence ID" value="CEO57622.1"/>
    <property type="molecule type" value="Genomic_DNA"/>
</dbReference>
<proteinExistence type="predicted"/>
<organism evidence="1">
    <name type="scientific">Bionectria ochroleuca</name>
    <name type="common">Gliocladium roseum</name>
    <dbReference type="NCBI Taxonomy" id="29856"/>
    <lineage>
        <taxon>Eukaryota</taxon>
        <taxon>Fungi</taxon>
        <taxon>Dikarya</taxon>
        <taxon>Ascomycota</taxon>
        <taxon>Pezizomycotina</taxon>
        <taxon>Sordariomycetes</taxon>
        <taxon>Hypocreomycetidae</taxon>
        <taxon>Hypocreales</taxon>
        <taxon>Bionectriaceae</taxon>
        <taxon>Clonostachys</taxon>
    </lineage>
</organism>
<accession>A0A0B7KQ75</accession>
<protein>
    <submittedName>
        <fullName evidence="1">Uncharacterized protein</fullName>
    </submittedName>
</protein>
<reference evidence="1" key="1">
    <citation type="submission" date="2015-01" db="EMBL/GenBank/DDBJ databases">
        <authorList>
            <person name="Durling Mikael"/>
        </authorList>
    </citation>
    <scope>NUCLEOTIDE SEQUENCE</scope>
</reference>